<reference evidence="2" key="2">
    <citation type="submission" date="2020-06" db="EMBL/GenBank/DDBJ databases">
        <authorList>
            <person name="Sheffer M."/>
        </authorList>
    </citation>
    <scope>NUCLEOTIDE SEQUENCE</scope>
</reference>
<dbReference type="AlphaFoldDB" id="A0A8T0F1P6"/>
<organism evidence="2 3">
    <name type="scientific">Argiope bruennichi</name>
    <name type="common">Wasp spider</name>
    <name type="synonym">Aranea bruennichi</name>
    <dbReference type="NCBI Taxonomy" id="94029"/>
    <lineage>
        <taxon>Eukaryota</taxon>
        <taxon>Metazoa</taxon>
        <taxon>Ecdysozoa</taxon>
        <taxon>Arthropoda</taxon>
        <taxon>Chelicerata</taxon>
        <taxon>Arachnida</taxon>
        <taxon>Araneae</taxon>
        <taxon>Araneomorphae</taxon>
        <taxon>Entelegynae</taxon>
        <taxon>Araneoidea</taxon>
        <taxon>Araneidae</taxon>
        <taxon>Argiope</taxon>
    </lineage>
</organism>
<keyword evidence="3" id="KW-1185">Reference proteome</keyword>
<name>A0A8T0F1P6_ARGBR</name>
<dbReference type="OrthoDB" id="6431550at2759"/>
<protein>
    <submittedName>
        <fullName evidence="2">Uncharacterized protein</fullName>
    </submittedName>
</protein>
<gene>
    <name evidence="2" type="ORF">HNY73_010649</name>
</gene>
<comment type="caution">
    <text evidence="2">The sequence shown here is derived from an EMBL/GenBank/DDBJ whole genome shotgun (WGS) entry which is preliminary data.</text>
</comment>
<proteinExistence type="predicted"/>
<evidence type="ECO:0000313" key="2">
    <source>
        <dbReference type="EMBL" id="KAF8785054.1"/>
    </source>
</evidence>
<evidence type="ECO:0000256" key="1">
    <source>
        <dbReference type="SAM" id="MobiDB-lite"/>
    </source>
</evidence>
<evidence type="ECO:0000313" key="3">
    <source>
        <dbReference type="Proteomes" id="UP000807504"/>
    </source>
</evidence>
<dbReference type="Proteomes" id="UP000807504">
    <property type="component" value="Unassembled WGS sequence"/>
</dbReference>
<accession>A0A8T0F1P6</accession>
<sequence length="488" mass="58079">MEKRLFREISVPLEEIALRSVVVNLWNNTLNSYWLFRDNVIIVGDKIKQRILEMVPPLFKNRMISLVMPIGAEILSWRMYHEKNFHGVPEDISSDYLKHLHWTSKGTIDYKKTAEKLIDLKMFDVTKRYELACLHCLEDYIPLLWEEVSEEYKKLLKEEFYSSVDMQLKYYWAYVLKGEEYKFNCIFQTRLPGELSFHQYAFKVSAVKGNKSAAKFFFQKLSTRERDSSLLFTIYSVLNERCRSGKKLPDFPKQNLSDVLCYLLSLMSHEQQMQALKNFPSPILACFLDWPSNDFFLEVADVIWTFLPERMYACLLTYMYKVIRTTHVYNPLLFQQFFRQSPRSFRKEFVDKECLFGYFFPEFFSMQDIETIEVIFRNIDAADRVRLIFGQHVFKLLCNSIFTVRWHMVEVLLREAMLSKEDRQRLKKNILKCMTKTHKGMGVEERTHKRKWFCVFFDDVCANAAGEENPKDETSTGVKKLCTEKKNN</sequence>
<feature type="region of interest" description="Disordered" evidence="1">
    <location>
        <begin position="468"/>
        <end position="488"/>
    </location>
</feature>
<reference evidence="2" key="1">
    <citation type="journal article" date="2020" name="bioRxiv">
        <title>Chromosome-level reference genome of the European wasp spider Argiope bruennichi: a resource for studies on range expansion and evolutionary adaptation.</title>
        <authorList>
            <person name="Sheffer M.M."/>
            <person name="Hoppe A."/>
            <person name="Krehenwinkel H."/>
            <person name="Uhl G."/>
            <person name="Kuss A.W."/>
            <person name="Jensen L."/>
            <person name="Jensen C."/>
            <person name="Gillespie R.G."/>
            <person name="Hoff K.J."/>
            <person name="Prost S."/>
        </authorList>
    </citation>
    <scope>NUCLEOTIDE SEQUENCE</scope>
</reference>
<dbReference type="EMBL" id="JABXBU010000030">
    <property type="protein sequence ID" value="KAF8785054.1"/>
    <property type="molecule type" value="Genomic_DNA"/>
</dbReference>